<dbReference type="RefSeq" id="WP_073205401.1">
    <property type="nucleotide sequence ID" value="NZ_FRBD01000003.1"/>
</dbReference>
<sequence>MAKKKVEDGQQKAVAEAGSQEENQKSQEQQAPKAKVTTTEGNTIDKIRVFQKDGNTMVQADYGKLNPEGKTSEERRSGMRTQLSRPLSPDQAKEYQKIFAEDPVKSKEFAVKAAYPMHVDDAAFHQKTANINGRDVNYITLEKITEDTLLLNALRKEGMDVDHMNKDQRAKLVDSMSPEAKETALSGKEGLVGKWQLAFGEKGNKDSRFYGILNKEELASIRHRAEVTLDDHGQVKSVGAPLTMADIAGRMEQRVQAQRQTNGEKLEAAQKVDWSKFKLPSAANITGLRYSAVKDNPDRVMLHGQVNGIEVSGLLSKNETTAVKNRVATLEQAAAANEQFRNKVLDIVGPGEKKGVSEDAAVKAIIDRASDSSARAFTPEQVKTLNAFAKDAETPEQREQVFAGLWEKAQPKLAADGVNEHWQQDAREELSDLAQGAVRSEQQGMKR</sequence>
<dbReference type="AlphaFoldDB" id="A0A1M6SM74"/>
<feature type="region of interest" description="Disordered" evidence="1">
    <location>
        <begin position="427"/>
        <end position="447"/>
    </location>
</feature>
<evidence type="ECO:0008006" key="4">
    <source>
        <dbReference type="Google" id="ProtNLM"/>
    </source>
</evidence>
<organism evidence="2 3">
    <name type="scientific">Xylanibacter ruminicola</name>
    <name type="common">Prevotella ruminicola</name>
    <dbReference type="NCBI Taxonomy" id="839"/>
    <lineage>
        <taxon>Bacteria</taxon>
        <taxon>Pseudomonadati</taxon>
        <taxon>Bacteroidota</taxon>
        <taxon>Bacteroidia</taxon>
        <taxon>Bacteroidales</taxon>
        <taxon>Prevotellaceae</taxon>
        <taxon>Xylanibacter</taxon>
    </lineage>
</organism>
<evidence type="ECO:0000256" key="1">
    <source>
        <dbReference type="SAM" id="MobiDB-lite"/>
    </source>
</evidence>
<reference evidence="2 3" key="1">
    <citation type="submission" date="2016-11" db="EMBL/GenBank/DDBJ databases">
        <authorList>
            <person name="Jaros S."/>
            <person name="Januszkiewicz K."/>
            <person name="Wedrychowicz H."/>
        </authorList>
    </citation>
    <scope>NUCLEOTIDE SEQUENCE [LARGE SCALE GENOMIC DNA]</scope>
    <source>
        <strain evidence="2 3">KHT3</strain>
    </source>
</reference>
<evidence type="ECO:0000313" key="2">
    <source>
        <dbReference type="EMBL" id="SHK45737.1"/>
    </source>
</evidence>
<proteinExistence type="predicted"/>
<protein>
    <recommendedName>
        <fullName evidence="4">DUF3945 domain-containing protein</fullName>
    </recommendedName>
</protein>
<evidence type="ECO:0000313" key="3">
    <source>
        <dbReference type="Proteomes" id="UP000184130"/>
    </source>
</evidence>
<accession>A0A1M6SM74</accession>
<dbReference type="EMBL" id="FRBD01000003">
    <property type="protein sequence ID" value="SHK45737.1"/>
    <property type="molecule type" value="Genomic_DNA"/>
</dbReference>
<gene>
    <name evidence="2" type="ORF">SAMN05216463_103260</name>
</gene>
<dbReference type="Proteomes" id="UP000184130">
    <property type="component" value="Unassembled WGS sequence"/>
</dbReference>
<name>A0A1M6SM74_XYLRU</name>
<feature type="region of interest" description="Disordered" evidence="1">
    <location>
        <begin position="1"/>
        <end position="91"/>
    </location>
</feature>
<feature type="compositionally biased region" description="Basic and acidic residues" evidence="1">
    <location>
        <begin position="1"/>
        <end position="10"/>
    </location>
</feature>